<dbReference type="PANTHER" id="PTHR13015:SF0">
    <property type="entry name" value="WASH COMPLEX SUBUNIT 3"/>
    <property type="match status" value="1"/>
</dbReference>
<evidence type="ECO:0000256" key="2">
    <source>
        <dbReference type="SAM" id="MobiDB-lite"/>
    </source>
</evidence>
<reference evidence="3" key="1">
    <citation type="journal article" date="2012" name="Proc. Natl. Acad. Sci. U.S.A.">
        <title>Antigenic diversity is generated by distinct evolutionary mechanisms in African trypanosome species.</title>
        <authorList>
            <person name="Jackson A.P."/>
            <person name="Berry A."/>
            <person name="Aslett M."/>
            <person name="Allison H.C."/>
            <person name="Burton P."/>
            <person name="Vavrova-Anderson J."/>
            <person name="Brown R."/>
            <person name="Browne H."/>
            <person name="Corton N."/>
            <person name="Hauser H."/>
            <person name="Gamble J."/>
            <person name="Gilderthorp R."/>
            <person name="Marcello L."/>
            <person name="McQuillan J."/>
            <person name="Otto T.D."/>
            <person name="Quail M.A."/>
            <person name="Sanders M.J."/>
            <person name="van Tonder A."/>
            <person name="Ginger M.L."/>
            <person name="Field M.C."/>
            <person name="Barry J.D."/>
            <person name="Hertz-Fowler C."/>
            <person name="Berriman M."/>
        </authorList>
    </citation>
    <scope>NUCLEOTIDE SEQUENCE</scope>
    <source>
        <strain evidence="3">Y486</strain>
    </source>
</reference>
<dbReference type="GO" id="GO:0030041">
    <property type="term" value="P:actin filament polymerization"/>
    <property type="evidence" value="ECO:0007669"/>
    <property type="project" value="TreeGrafter"/>
</dbReference>
<feature type="region of interest" description="Disordered" evidence="2">
    <location>
        <begin position="67"/>
        <end position="145"/>
    </location>
</feature>
<dbReference type="GO" id="GO:0071203">
    <property type="term" value="C:WASH complex"/>
    <property type="evidence" value="ECO:0007669"/>
    <property type="project" value="InterPro"/>
</dbReference>
<dbReference type="PANTHER" id="PTHR13015">
    <property type="entry name" value="PROTEIN AD-016-RELATED"/>
    <property type="match status" value="1"/>
</dbReference>
<protein>
    <submittedName>
        <fullName evidence="3">Uncharacterized protein</fullName>
    </submittedName>
</protein>
<accession>G0U4Q0</accession>
<gene>
    <name evidence="3" type="ORF">TVY486_1014570</name>
</gene>
<feature type="compositionally biased region" description="Pro residues" evidence="2">
    <location>
        <begin position="131"/>
        <end position="141"/>
    </location>
</feature>
<dbReference type="Pfam" id="PF10152">
    <property type="entry name" value="CCDC53"/>
    <property type="match status" value="1"/>
</dbReference>
<name>G0U4Q0_TRYVY</name>
<feature type="non-terminal residue" evidence="3">
    <location>
        <position position="1"/>
    </location>
</feature>
<evidence type="ECO:0000313" key="3">
    <source>
        <dbReference type="EMBL" id="CCC52414.1"/>
    </source>
</evidence>
<sequence>TQFLNRFAAHCEQKLLETNRSLLRLETLTVLLEAKISSVDEEFGLDGPMRNGEQGGAGGLGTFPGIAGGNEPPPMPGLLGAGGQWRPPPPPNAQQRSGPPLPPGVEPPMAVGDLASLLSRPPVLIGHPPSDDSPPPPPPMPLMSGVSMRAHPRLQGYFQMLALHVPVESVKEKMRVDGHRPEWLDTPDASAPVSLSVKAKDFYDSD</sequence>
<organism evidence="3">
    <name type="scientific">Trypanosoma vivax (strain Y486)</name>
    <dbReference type="NCBI Taxonomy" id="1055687"/>
    <lineage>
        <taxon>Eukaryota</taxon>
        <taxon>Discoba</taxon>
        <taxon>Euglenozoa</taxon>
        <taxon>Kinetoplastea</taxon>
        <taxon>Metakinetoplastina</taxon>
        <taxon>Trypanosomatida</taxon>
        <taxon>Trypanosomatidae</taxon>
        <taxon>Trypanosoma</taxon>
        <taxon>Duttonella</taxon>
    </lineage>
</organism>
<dbReference type="EMBL" id="HE573026">
    <property type="protein sequence ID" value="CCC52414.1"/>
    <property type="molecule type" value="Genomic_DNA"/>
</dbReference>
<proteinExistence type="inferred from homology"/>
<evidence type="ECO:0000256" key="1">
    <source>
        <dbReference type="ARBA" id="ARBA00006290"/>
    </source>
</evidence>
<dbReference type="AlphaFoldDB" id="G0U4Q0"/>
<dbReference type="GO" id="GO:0006887">
    <property type="term" value="P:exocytosis"/>
    <property type="evidence" value="ECO:0007669"/>
    <property type="project" value="TreeGrafter"/>
</dbReference>
<dbReference type="InterPro" id="IPR019309">
    <property type="entry name" value="WASHC3"/>
</dbReference>
<comment type="similarity">
    <text evidence="1">Belongs to the CCDC53 family.</text>
</comment>